<keyword evidence="3" id="KW-0645">Protease</keyword>
<dbReference type="GO" id="GO:0071108">
    <property type="term" value="P:protein K48-linked deubiquitination"/>
    <property type="evidence" value="ECO:0007669"/>
    <property type="project" value="TreeGrafter"/>
</dbReference>
<dbReference type="InterPro" id="IPR042468">
    <property type="entry name" value="Peptidase_C65_otubain_sub1"/>
</dbReference>
<dbReference type="GO" id="GO:0005634">
    <property type="term" value="C:nucleus"/>
    <property type="evidence" value="ECO:0007669"/>
    <property type="project" value="TreeGrafter"/>
</dbReference>
<evidence type="ECO:0000256" key="4">
    <source>
        <dbReference type="ARBA" id="ARBA00022786"/>
    </source>
</evidence>
<feature type="region of interest" description="Disordered" evidence="7">
    <location>
        <begin position="120"/>
        <end position="155"/>
    </location>
</feature>
<dbReference type="PANTHER" id="PTHR12931">
    <property type="entry name" value="UBIQUITIN THIOLESTERASE PROTEIN OTUB"/>
    <property type="match status" value="1"/>
</dbReference>
<sequence>MFQPQPTPFNSFHSPPPSFGADTSSSSYTYFSCAAAPLSPGAHHGQVPPAAAGGNGVCSGIVPELSTLGYPSSQRHNQPPSTTFAVGRGLTINSAPAAAAAASSFAPPSNHHAAQRLFGAPPQQTQPFHPQLRSQPQYHHHQGRPSPPGIAGLKMEPDSDIAQQEAAARAYQPQLEGALVGDKTTSQAITAEYAKADPTYVTKTIALAQTYSHYRPIQGDGNCGWRAIGFSYFEQLIRRRDEGQIQSELNRLTGFNDFIEKVGGHDRWLFEDMVSESLELLQDILTCVSQGQDAMVTLMQKINDREASAAIVYHLRLLASSWLKGNPADFEPYLDTDITTYIDGTVLPTDVEIDHVCVKVLVDVLLKPANIVLEIAYLDRSNGDKVNIHRMPDEANGQDPMALGPMIHLLYRPGHYDILYNEAALPSQALPIGPNDLQVNRATSFTQHQQIQGTMPLQDYMSMNMSTLAMIPGFDSPGISMLAPQTSSVAISGVYSPSPVSWATPTYGDSLADTGPTPLQQQDLGFPQQHSAKPMTIHPLRFSKYNFPGLPQMNEDSPTQEPTFTTSLFKNSHFNTAHYSNNNFQPEMYSPESEDVPKPKVGPRKKST</sequence>
<gene>
    <name evidence="9" type="ORF">Micbo1qcDRAFT_38698</name>
</gene>
<name>A0A136J996_9PEZI</name>
<evidence type="ECO:0000256" key="2">
    <source>
        <dbReference type="ARBA" id="ARBA00012759"/>
    </source>
</evidence>
<dbReference type="InterPro" id="IPR038765">
    <property type="entry name" value="Papain-like_cys_pep_sf"/>
</dbReference>
<feature type="domain" description="OTU" evidence="8">
    <location>
        <begin position="212"/>
        <end position="422"/>
    </location>
</feature>
<dbReference type="CDD" id="cd22749">
    <property type="entry name" value="Otubain_C65"/>
    <property type="match status" value="1"/>
</dbReference>
<dbReference type="Pfam" id="PF10275">
    <property type="entry name" value="Peptidase_C65"/>
    <property type="match status" value="1"/>
</dbReference>
<evidence type="ECO:0000256" key="6">
    <source>
        <dbReference type="ARBA" id="ARBA00022807"/>
    </source>
</evidence>
<dbReference type="GO" id="GO:0004843">
    <property type="term" value="F:cysteine-type deubiquitinase activity"/>
    <property type="evidence" value="ECO:0007669"/>
    <property type="project" value="UniProtKB-EC"/>
</dbReference>
<protein>
    <recommendedName>
        <fullName evidence="2">ubiquitinyl hydrolase 1</fullName>
        <ecNumber evidence="2">3.4.19.12</ecNumber>
    </recommendedName>
</protein>
<dbReference type="GO" id="GO:0006508">
    <property type="term" value="P:proteolysis"/>
    <property type="evidence" value="ECO:0007669"/>
    <property type="project" value="UniProtKB-KW"/>
</dbReference>
<proteinExistence type="predicted"/>
<dbReference type="InterPro" id="IPR042467">
    <property type="entry name" value="Peptidase_C65_otubain_sub2"/>
</dbReference>
<evidence type="ECO:0000256" key="7">
    <source>
        <dbReference type="SAM" id="MobiDB-lite"/>
    </source>
</evidence>
<evidence type="ECO:0000259" key="8">
    <source>
        <dbReference type="PROSITE" id="PS50802"/>
    </source>
</evidence>
<dbReference type="Gene3D" id="3.30.200.60">
    <property type="entry name" value="Peptidase C65 Otubain, subdomain 1"/>
    <property type="match status" value="1"/>
</dbReference>
<evidence type="ECO:0000256" key="3">
    <source>
        <dbReference type="ARBA" id="ARBA00022670"/>
    </source>
</evidence>
<accession>A0A136J996</accession>
<dbReference type="AlphaFoldDB" id="A0A136J996"/>
<feature type="region of interest" description="Disordered" evidence="7">
    <location>
        <begin position="579"/>
        <end position="608"/>
    </location>
</feature>
<evidence type="ECO:0000313" key="9">
    <source>
        <dbReference type="EMBL" id="KXJ93725.1"/>
    </source>
</evidence>
<dbReference type="InterPro" id="IPR019400">
    <property type="entry name" value="Peptidase_C65_otubain"/>
</dbReference>
<dbReference type="InParanoid" id="A0A136J996"/>
<dbReference type="PANTHER" id="PTHR12931:SF15">
    <property type="entry name" value="UBIQUITIN THIOESTERASE OTUBAIN-LIKE"/>
    <property type="match status" value="1"/>
</dbReference>
<dbReference type="SUPFAM" id="SSF54001">
    <property type="entry name" value="Cysteine proteinases"/>
    <property type="match status" value="1"/>
</dbReference>
<dbReference type="Proteomes" id="UP000070501">
    <property type="component" value="Unassembled WGS sequence"/>
</dbReference>
<evidence type="ECO:0000313" key="10">
    <source>
        <dbReference type="Proteomes" id="UP000070501"/>
    </source>
</evidence>
<dbReference type="OrthoDB" id="18915at2759"/>
<evidence type="ECO:0000256" key="5">
    <source>
        <dbReference type="ARBA" id="ARBA00022801"/>
    </source>
</evidence>
<dbReference type="EC" id="3.4.19.12" evidence="2"/>
<keyword evidence="4" id="KW-0833">Ubl conjugation pathway</keyword>
<keyword evidence="10" id="KW-1185">Reference proteome</keyword>
<comment type="catalytic activity">
    <reaction evidence="1">
        <text>Thiol-dependent hydrolysis of ester, thioester, amide, peptide and isopeptide bonds formed by the C-terminal Gly of ubiquitin (a 76-residue protein attached to proteins as an intracellular targeting signal).</text>
        <dbReference type="EC" id="3.4.19.12"/>
    </reaction>
</comment>
<reference evidence="10" key="1">
    <citation type="submission" date="2016-02" db="EMBL/GenBank/DDBJ databases">
        <title>Draft genome sequence of Microdochium bolleyi, a fungal endophyte of beachgrass.</title>
        <authorList>
            <consortium name="DOE Joint Genome Institute"/>
            <person name="David A.S."/>
            <person name="May G."/>
            <person name="Haridas S."/>
            <person name="Lim J."/>
            <person name="Wang M."/>
            <person name="Labutti K."/>
            <person name="Lipzen A."/>
            <person name="Barry K."/>
            <person name="Grigoriev I.V."/>
        </authorList>
    </citation>
    <scope>NUCLEOTIDE SEQUENCE [LARGE SCALE GENOMIC DNA]</scope>
    <source>
        <strain evidence="10">J235TASD1</strain>
    </source>
</reference>
<keyword evidence="5" id="KW-0378">Hydrolase</keyword>
<evidence type="ECO:0000256" key="1">
    <source>
        <dbReference type="ARBA" id="ARBA00000707"/>
    </source>
</evidence>
<dbReference type="EMBL" id="KQ964247">
    <property type="protein sequence ID" value="KXJ93725.1"/>
    <property type="molecule type" value="Genomic_DNA"/>
</dbReference>
<dbReference type="GO" id="GO:0043130">
    <property type="term" value="F:ubiquitin binding"/>
    <property type="evidence" value="ECO:0007669"/>
    <property type="project" value="TreeGrafter"/>
</dbReference>
<dbReference type="InterPro" id="IPR003323">
    <property type="entry name" value="OTU_dom"/>
</dbReference>
<dbReference type="PROSITE" id="PS50802">
    <property type="entry name" value="OTU"/>
    <property type="match status" value="1"/>
</dbReference>
<feature type="compositionally biased region" description="Polar residues" evidence="7">
    <location>
        <begin position="122"/>
        <end position="137"/>
    </location>
</feature>
<keyword evidence="6" id="KW-0788">Thiol protease</keyword>
<organism evidence="9 10">
    <name type="scientific">Microdochium bolleyi</name>
    <dbReference type="NCBI Taxonomy" id="196109"/>
    <lineage>
        <taxon>Eukaryota</taxon>
        <taxon>Fungi</taxon>
        <taxon>Dikarya</taxon>
        <taxon>Ascomycota</taxon>
        <taxon>Pezizomycotina</taxon>
        <taxon>Sordariomycetes</taxon>
        <taxon>Xylariomycetidae</taxon>
        <taxon>Xylariales</taxon>
        <taxon>Microdochiaceae</taxon>
        <taxon>Microdochium</taxon>
    </lineage>
</organism>
<dbReference type="STRING" id="196109.A0A136J996"/>
<dbReference type="Gene3D" id="1.20.1300.20">
    <property type="entry name" value="Peptidase C65 Otubain, subdomain 2"/>
    <property type="match status" value="1"/>
</dbReference>